<dbReference type="AlphaFoldDB" id="A0A7E4ZR75"/>
<sequence length="223" mass="24917">MNTLKIGTMTLQWTVVAGILYAEIVVVLLLLLPWIRPGAWRRIFNSHLVVSIARFTSVAQYSTIVVLLLLFVDGVREVRKYSDVNLNYDVHRVAEADSAIHMRLFRAQRNLYISGFALLLFLVINRIVTLLLRSAQLAASAEASLRQAEGAQKTAQLLMESEGKEGALGELKDQVESLTKKLTKAEKDRDAMKAQAENLQKEYERVSEELINSVGASGDKKSD</sequence>
<feature type="transmembrane region" description="Helical" evidence="12">
    <location>
        <begin position="47"/>
        <end position="72"/>
    </location>
</feature>
<evidence type="ECO:0000256" key="4">
    <source>
        <dbReference type="ARBA" id="ARBA00022692"/>
    </source>
</evidence>
<feature type="domain" description="BAP29/BAP31 transmembrane" evidence="14">
    <location>
        <begin position="9"/>
        <end position="143"/>
    </location>
</feature>
<evidence type="ECO:0000256" key="8">
    <source>
        <dbReference type="ARBA" id="ARBA00022927"/>
    </source>
</evidence>
<comment type="similarity">
    <text evidence="2 12">Belongs to the BCAP29/BCAP31 family.</text>
</comment>
<feature type="domain" description="Bap31/Bap29 cytoplasmic coiled-coil" evidence="15">
    <location>
        <begin position="174"/>
        <end position="223"/>
    </location>
</feature>
<dbReference type="WBParaSite" id="Pan_g12641.t1">
    <property type="protein sequence ID" value="Pan_g12641.t1"/>
    <property type="gene ID" value="Pan_g12641"/>
</dbReference>
<evidence type="ECO:0000259" key="14">
    <source>
        <dbReference type="Pfam" id="PF05529"/>
    </source>
</evidence>
<dbReference type="PANTHER" id="PTHR12701">
    <property type="entry name" value="BCR-ASSOCIATED PROTEIN, BAP"/>
    <property type="match status" value="1"/>
</dbReference>
<keyword evidence="5" id="KW-0053">Apoptosis</keyword>
<evidence type="ECO:0000313" key="17">
    <source>
        <dbReference type="WBParaSite" id="Pan_g12641.t1"/>
    </source>
</evidence>
<evidence type="ECO:0000256" key="11">
    <source>
        <dbReference type="ARBA" id="ARBA00023136"/>
    </source>
</evidence>
<keyword evidence="16" id="KW-1185">Reference proteome</keyword>
<dbReference type="InterPro" id="IPR041672">
    <property type="entry name" value="Bap31/Bap29_C"/>
</dbReference>
<evidence type="ECO:0000256" key="2">
    <source>
        <dbReference type="ARBA" id="ARBA00007956"/>
    </source>
</evidence>
<feature type="transmembrane region" description="Helical" evidence="12">
    <location>
        <begin position="12"/>
        <end position="35"/>
    </location>
</feature>
<dbReference type="Gene3D" id="1.20.5.110">
    <property type="match status" value="1"/>
</dbReference>
<evidence type="ECO:0000313" key="16">
    <source>
        <dbReference type="Proteomes" id="UP000492821"/>
    </source>
</evidence>
<dbReference type="GO" id="GO:0006915">
    <property type="term" value="P:apoptotic process"/>
    <property type="evidence" value="ECO:0007669"/>
    <property type="project" value="UniProtKB-KW"/>
</dbReference>
<keyword evidence="11 12" id="KW-0472">Membrane</keyword>
<feature type="coiled-coil region" evidence="13">
    <location>
        <begin position="168"/>
        <end position="213"/>
    </location>
</feature>
<dbReference type="Pfam" id="PF18035">
    <property type="entry name" value="Bap31_Bap29_C"/>
    <property type="match status" value="1"/>
</dbReference>
<keyword evidence="3 12" id="KW-0813">Transport</keyword>
<dbReference type="InterPro" id="IPR008417">
    <property type="entry name" value="BAP29/BAP31"/>
</dbReference>
<proteinExistence type="inferred from homology"/>
<comment type="subcellular location">
    <subcellularLocation>
        <location evidence="1 12">Endoplasmic reticulum membrane</location>
        <topology evidence="1 12">Multi-pass membrane protein</topology>
    </subcellularLocation>
</comment>
<keyword evidence="8 12" id="KW-0653">Protein transport</keyword>
<dbReference type="InterPro" id="IPR040463">
    <property type="entry name" value="BAP29/BAP31_N"/>
</dbReference>
<keyword evidence="6 12" id="KW-0256">Endoplasmic reticulum</keyword>
<evidence type="ECO:0000256" key="13">
    <source>
        <dbReference type="SAM" id="Coils"/>
    </source>
</evidence>
<keyword evidence="7 12" id="KW-0931">ER-Golgi transport</keyword>
<dbReference type="Proteomes" id="UP000492821">
    <property type="component" value="Unassembled WGS sequence"/>
</dbReference>
<protein>
    <recommendedName>
        <fullName evidence="12">Endoplasmic reticulum transmembrane protein</fullName>
    </recommendedName>
</protein>
<dbReference type="GO" id="GO:0006886">
    <property type="term" value="P:intracellular protein transport"/>
    <property type="evidence" value="ECO:0007669"/>
    <property type="project" value="UniProtKB-UniRule"/>
</dbReference>
<evidence type="ECO:0000256" key="7">
    <source>
        <dbReference type="ARBA" id="ARBA00022892"/>
    </source>
</evidence>
<dbReference type="GO" id="GO:0006888">
    <property type="term" value="P:endoplasmic reticulum to Golgi vesicle-mediated transport"/>
    <property type="evidence" value="ECO:0007669"/>
    <property type="project" value="UniProtKB-UniRule"/>
</dbReference>
<evidence type="ECO:0000256" key="5">
    <source>
        <dbReference type="ARBA" id="ARBA00022703"/>
    </source>
</evidence>
<keyword evidence="9 12" id="KW-1133">Transmembrane helix</keyword>
<evidence type="ECO:0000256" key="3">
    <source>
        <dbReference type="ARBA" id="ARBA00022448"/>
    </source>
</evidence>
<evidence type="ECO:0000256" key="9">
    <source>
        <dbReference type="ARBA" id="ARBA00022989"/>
    </source>
</evidence>
<evidence type="ECO:0000259" key="15">
    <source>
        <dbReference type="Pfam" id="PF18035"/>
    </source>
</evidence>
<feature type="transmembrane region" description="Helical" evidence="12">
    <location>
        <begin position="111"/>
        <end position="132"/>
    </location>
</feature>
<accession>A0A7E4ZR75</accession>
<dbReference type="Pfam" id="PF05529">
    <property type="entry name" value="Bap31"/>
    <property type="match status" value="1"/>
</dbReference>
<evidence type="ECO:0000256" key="6">
    <source>
        <dbReference type="ARBA" id="ARBA00022824"/>
    </source>
</evidence>
<reference evidence="16" key="1">
    <citation type="journal article" date="2013" name="Genetics">
        <title>The draft genome and transcriptome of Panagrellus redivivus are shaped by the harsh demands of a free-living lifestyle.</title>
        <authorList>
            <person name="Srinivasan J."/>
            <person name="Dillman A.R."/>
            <person name="Macchietto M.G."/>
            <person name="Heikkinen L."/>
            <person name="Lakso M."/>
            <person name="Fracchia K.M."/>
            <person name="Antoshechkin I."/>
            <person name="Mortazavi A."/>
            <person name="Wong G."/>
            <person name="Sternberg P.W."/>
        </authorList>
    </citation>
    <scope>NUCLEOTIDE SEQUENCE [LARGE SCALE GENOMIC DNA]</scope>
    <source>
        <strain evidence="16">MT8872</strain>
    </source>
</reference>
<name>A0A7E4ZR75_PANRE</name>
<dbReference type="GO" id="GO:0005789">
    <property type="term" value="C:endoplasmic reticulum membrane"/>
    <property type="evidence" value="ECO:0007669"/>
    <property type="project" value="UniProtKB-SubCell"/>
</dbReference>
<evidence type="ECO:0000256" key="10">
    <source>
        <dbReference type="ARBA" id="ARBA00023054"/>
    </source>
</evidence>
<reference evidence="17" key="2">
    <citation type="submission" date="2020-10" db="UniProtKB">
        <authorList>
            <consortium name="WormBaseParasite"/>
        </authorList>
    </citation>
    <scope>IDENTIFICATION</scope>
</reference>
<keyword evidence="4 12" id="KW-0812">Transmembrane</keyword>
<dbReference type="FunFam" id="1.20.5.110:FF:000011">
    <property type="entry name" value="B-cell receptor-associated protein 29"/>
    <property type="match status" value="1"/>
</dbReference>
<keyword evidence="10 13" id="KW-0175">Coiled coil</keyword>
<comment type="function">
    <text evidence="12">May play a role in anterograde transport of membrane proteins from the endoplasmic reticulum to the Golgi.</text>
</comment>
<evidence type="ECO:0000256" key="12">
    <source>
        <dbReference type="RuleBase" id="RU367026"/>
    </source>
</evidence>
<dbReference type="PANTHER" id="PTHR12701:SF20">
    <property type="entry name" value="ENDOPLASMIC RETICULUM TRANSMEMBRANE PROTEIN"/>
    <property type="match status" value="1"/>
</dbReference>
<evidence type="ECO:0000256" key="1">
    <source>
        <dbReference type="ARBA" id="ARBA00004477"/>
    </source>
</evidence>
<organism evidence="16 17">
    <name type="scientific">Panagrellus redivivus</name>
    <name type="common">Microworm</name>
    <dbReference type="NCBI Taxonomy" id="6233"/>
    <lineage>
        <taxon>Eukaryota</taxon>
        <taxon>Metazoa</taxon>
        <taxon>Ecdysozoa</taxon>
        <taxon>Nematoda</taxon>
        <taxon>Chromadorea</taxon>
        <taxon>Rhabditida</taxon>
        <taxon>Tylenchina</taxon>
        <taxon>Panagrolaimomorpha</taxon>
        <taxon>Panagrolaimoidea</taxon>
        <taxon>Panagrolaimidae</taxon>
        <taxon>Panagrellus</taxon>
    </lineage>
</organism>
<dbReference type="GO" id="GO:0070973">
    <property type="term" value="P:protein localization to endoplasmic reticulum exit site"/>
    <property type="evidence" value="ECO:0007669"/>
    <property type="project" value="UniProtKB-UniRule"/>
</dbReference>